<dbReference type="NCBIfam" id="TIGR01128">
    <property type="entry name" value="holA"/>
    <property type="match status" value="1"/>
</dbReference>
<evidence type="ECO:0000256" key="12">
    <source>
        <dbReference type="SAM" id="MobiDB-lite"/>
    </source>
</evidence>
<dbReference type="GO" id="GO:0003887">
    <property type="term" value="F:DNA-directed DNA polymerase activity"/>
    <property type="evidence" value="ECO:0007669"/>
    <property type="project" value="UniProtKB-KW"/>
</dbReference>
<evidence type="ECO:0000256" key="10">
    <source>
        <dbReference type="ARBA" id="ARBA00049244"/>
    </source>
</evidence>
<proteinExistence type="inferred from homology"/>
<sequence>MASPVTSQALYRKWRSQTFAEVVGQQHVTQTLVNALKLDRVAHAYLFAGPRGTGKTTTARLLAKAVNCQAEDQAARPCNRCEICLAVNEGRLLDLIEIDAASNTGVDDIRDLREKVNFRPGQARRKFYIIDEVHMLSNSAFNALLKTLEEPPEHVIFVLATTEPEKIPATITSRCQRFDFRRIKLADIVNRLSYIVEQEGLKAEPAALEYIARQASGSMRDAISLLDQLTAYGTETITLELVQTVLGAVTSQAVMALVDALIERNVAAGLDLINQIISEGVDPRQLARELVEYLRSVMLVKLGNGQSLLNVPDETLAVMTAQAARAEGAVIVRATSLFNQALVDIKSGLLAVPQLPLELAFVEAITSTTASQPVETVRETPVEVETVSRSSEAPPRSVFKEPEQMPAGTGVTVEAVQRCFASVLKEIEKKNKVMAEALRNQTRLHKVAGNELYFATSEMLKKRFEKPQPQAAINEAFSKAVGQKVIVRFVSEAVAPKVSSAGPGEEDEDIDSEALLKVAQDLGGQIVE</sequence>
<evidence type="ECO:0000256" key="9">
    <source>
        <dbReference type="ARBA" id="ARBA00022932"/>
    </source>
</evidence>
<keyword evidence="7" id="KW-0862">Zinc</keyword>
<dbReference type="InterPro" id="IPR012763">
    <property type="entry name" value="DNA_pol_III_sug/sutau_N"/>
</dbReference>
<feature type="region of interest" description="Disordered" evidence="12">
    <location>
        <begin position="386"/>
        <end position="405"/>
    </location>
</feature>
<dbReference type="PRINTS" id="PR00300">
    <property type="entry name" value="CLPPROTEASEA"/>
</dbReference>
<dbReference type="InterPro" id="IPR027417">
    <property type="entry name" value="P-loop_NTPase"/>
</dbReference>
<evidence type="ECO:0000256" key="6">
    <source>
        <dbReference type="ARBA" id="ARBA00022741"/>
    </source>
</evidence>
<comment type="catalytic activity">
    <reaction evidence="10 11">
        <text>DNA(n) + a 2'-deoxyribonucleoside 5'-triphosphate = DNA(n+1) + diphosphate</text>
        <dbReference type="Rhea" id="RHEA:22508"/>
        <dbReference type="Rhea" id="RHEA-COMP:17339"/>
        <dbReference type="Rhea" id="RHEA-COMP:17340"/>
        <dbReference type="ChEBI" id="CHEBI:33019"/>
        <dbReference type="ChEBI" id="CHEBI:61560"/>
        <dbReference type="ChEBI" id="CHEBI:173112"/>
        <dbReference type="EC" id="2.7.7.7"/>
    </reaction>
</comment>
<keyword evidence="3 11" id="KW-0548">Nucleotidyltransferase</keyword>
<name>H5SPC1_9CHLR</name>
<evidence type="ECO:0000256" key="7">
    <source>
        <dbReference type="ARBA" id="ARBA00022833"/>
    </source>
</evidence>
<dbReference type="GO" id="GO:0005524">
    <property type="term" value="F:ATP binding"/>
    <property type="evidence" value="ECO:0007669"/>
    <property type="project" value="UniProtKB-KW"/>
</dbReference>
<protein>
    <recommendedName>
        <fullName evidence="11">DNA polymerase III subunit gamma/tau</fullName>
        <ecNumber evidence="11">2.7.7.7</ecNumber>
    </recommendedName>
</protein>
<dbReference type="GO" id="GO:0046872">
    <property type="term" value="F:metal ion binding"/>
    <property type="evidence" value="ECO:0007669"/>
    <property type="project" value="UniProtKB-KW"/>
</dbReference>
<evidence type="ECO:0000256" key="4">
    <source>
        <dbReference type="ARBA" id="ARBA00022705"/>
    </source>
</evidence>
<dbReference type="Pfam" id="PF13177">
    <property type="entry name" value="DNA_pol3_delta2"/>
    <property type="match status" value="1"/>
</dbReference>
<keyword evidence="8 11" id="KW-0067">ATP-binding</keyword>
<dbReference type="FunFam" id="3.40.50.300:FF:000014">
    <property type="entry name" value="DNA polymerase III subunit gamma/tau"/>
    <property type="match status" value="1"/>
</dbReference>
<keyword evidence="6 11" id="KW-0547">Nucleotide-binding</keyword>
<evidence type="ECO:0000259" key="13">
    <source>
        <dbReference type="SMART" id="SM00382"/>
    </source>
</evidence>
<keyword evidence="9 11" id="KW-0239">DNA-directed DNA polymerase</keyword>
<dbReference type="InterPro" id="IPR005790">
    <property type="entry name" value="DNA_polIII_delta"/>
</dbReference>
<dbReference type="InterPro" id="IPR050238">
    <property type="entry name" value="DNA_Rep/Repair_Clamp_Loader"/>
</dbReference>
<dbReference type="Gene3D" id="3.40.50.300">
    <property type="entry name" value="P-loop containing nucleotide triphosphate hydrolases"/>
    <property type="match status" value="1"/>
</dbReference>
<dbReference type="GO" id="GO:0006261">
    <property type="term" value="P:DNA-templated DNA replication"/>
    <property type="evidence" value="ECO:0007669"/>
    <property type="project" value="TreeGrafter"/>
</dbReference>
<dbReference type="Gene3D" id="1.10.8.60">
    <property type="match status" value="1"/>
</dbReference>
<dbReference type="EC" id="2.7.7.7" evidence="11"/>
<dbReference type="InterPro" id="IPR022754">
    <property type="entry name" value="DNA_pol_III_gamma-3"/>
</dbReference>
<evidence type="ECO:0000256" key="11">
    <source>
        <dbReference type="RuleBase" id="RU364063"/>
    </source>
</evidence>
<dbReference type="SMART" id="SM00382">
    <property type="entry name" value="AAA"/>
    <property type="match status" value="1"/>
</dbReference>
<dbReference type="Gene3D" id="1.20.272.10">
    <property type="match status" value="1"/>
</dbReference>
<reference evidence="14" key="1">
    <citation type="journal article" date="2005" name="Environ. Microbiol.">
        <title>Genetic and functional properties of uncultivated thermophilic crenarchaeotes from a subsurface gold mine as revealed by analysis of genome fragments.</title>
        <authorList>
            <person name="Nunoura T."/>
            <person name="Hirayama H."/>
            <person name="Takami H."/>
            <person name="Oida H."/>
            <person name="Nishi S."/>
            <person name="Shimamura S."/>
            <person name="Suzuki Y."/>
            <person name="Inagaki F."/>
            <person name="Takai K."/>
            <person name="Nealson K.H."/>
            <person name="Horikoshi K."/>
        </authorList>
    </citation>
    <scope>NUCLEOTIDE SEQUENCE</scope>
</reference>
<keyword evidence="5" id="KW-0479">Metal-binding</keyword>
<dbReference type="FunFam" id="1.10.8.60:FF:000013">
    <property type="entry name" value="DNA polymerase III subunit gamma/tau"/>
    <property type="match status" value="1"/>
</dbReference>
<dbReference type="InterPro" id="IPR008921">
    <property type="entry name" value="DNA_pol3_clamp-load_cplx_C"/>
</dbReference>
<dbReference type="InterPro" id="IPR003593">
    <property type="entry name" value="AAA+_ATPase"/>
</dbReference>
<evidence type="ECO:0000256" key="3">
    <source>
        <dbReference type="ARBA" id="ARBA00022695"/>
    </source>
</evidence>
<comment type="similarity">
    <text evidence="1 11">Belongs to the DnaX/STICHEL family.</text>
</comment>
<dbReference type="SUPFAM" id="SSF52540">
    <property type="entry name" value="P-loop containing nucleoside triphosphate hydrolases"/>
    <property type="match status" value="1"/>
</dbReference>
<dbReference type="InterPro" id="IPR001270">
    <property type="entry name" value="ClpA/B"/>
</dbReference>
<dbReference type="NCBIfam" id="NF004046">
    <property type="entry name" value="PRK05563.1"/>
    <property type="match status" value="1"/>
</dbReference>
<dbReference type="NCBIfam" id="TIGR02397">
    <property type="entry name" value="dnaX_nterm"/>
    <property type="match status" value="1"/>
</dbReference>
<dbReference type="Pfam" id="PF12169">
    <property type="entry name" value="DNA_pol3_gamma3"/>
    <property type="match status" value="1"/>
</dbReference>
<comment type="subunit">
    <text evidence="11">DNA polymerase III contains a core (composed of alpha, epsilon and theta chains) that associates with a tau subunit. This core dimerizes to form the POLIII' complex. PolIII' associates with the gamma complex (composed of gamma, delta, delta', psi and chi chains) and with the beta chain to form the complete DNA polymerase III complex.</text>
</comment>
<gene>
    <name evidence="11" type="primary">dnaX</name>
    <name evidence="14" type="ORF">HGMM_F53H06C04</name>
</gene>
<dbReference type="InterPro" id="IPR045085">
    <property type="entry name" value="HLD_clamp_pol_III_gamma_tau"/>
</dbReference>
<evidence type="ECO:0000256" key="1">
    <source>
        <dbReference type="ARBA" id="ARBA00006360"/>
    </source>
</evidence>
<dbReference type="PANTHER" id="PTHR11669">
    <property type="entry name" value="REPLICATION FACTOR C / DNA POLYMERASE III GAMMA-TAU SUBUNIT"/>
    <property type="match status" value="1"/>
</dbReference>
<evidence type="ECO:0000256" key="8">
    <source>
        <dbReference type="ARBA" id="ARBA00022840"/>
    </source>
</evidence>
<dbReference type="EMBL" id="AP011791">
    <property type="protein sequence ID" value="BAL58007.1"/>
    <property type="molecule type" value="Genomic_DNA"/>
</dbReference>
<dbReference type="CDD" id="cd18137">
    <property type="entry name" value="HLD_clamp_pol_III_gamma_tau"/>
    <property type="match status" value="1"/>
</dbReference>
<dbReference type="AlphaFoldDB" id="H5SPC1"/>
<keyword evidence="2 11" id="KW-0808">Transferase</keyword>
<comment type="function">
    <text evidence="11">DNA polymerase III is a complex, multichain enzyme responsible for most of the replicative synthesis in bacteria. This DNA polymerase also exhibits 3' to 5' exonuclease activity.</text>
</comment>
<evidence type="ECO:0000256" key="2">
    <source>
        <dbReference type="ARBA" id="ARBA00022679"/>
    </source>
</evidence>
<dbReference type="GO" id="GO:0009360">
    <property type="term" value="C:DNA polymerase III complex"/>
    <property type="evidence" value="ECO:0007669"/>
    <property type="project" value="InterPro"/>
</dbReference>
<accession>H5SPC1</accession>
<reference evidence="14" key="2">
    <citation type="journal article" date="2012" name="PLoS ONE">
        <title>A Deeply Branching Thermophilic Bacterium with an Ancient Acetyl-CoA Pathway Dominates a Subsurface Ecosystem.</title>
        <authorList>
            <person name="Takami H."/>
            <person name="Noguchi H."/>
            <person name="Takaki Y."/>
            <person name="Uchiyama I."/>
            <person name="Toyoda A."/>
            <person name="Nishi S."/>
            <person name="Chee G.-J."/>
            <person name="Arai W."/>
            <person name="Nunoura T."/>
            <person name="Itoh T."/>
            <person name="Hattori M."/>
            <person name="Takai K."/>
        </authorList>
    </citation>
    <scope>NUCLEOTIDE SEQUENCE</scope>
</reference>
<dbReference type="Pfam" id="PF22608">
    <property type="entry name" value="DNAX_ATPase_lid"/>
    <property type="match status" value="1"/>
</dbReference>
<dbReference type="CDD" id="cd00009">
    <property type="entry name" value="AAA"/>
    <property type="match status" value="1"/>
</dbReference>
<keyword evidence="4 11" id="KW-0235">DNA replication</keyword>
<evidence type="ECO:0000313" key="14">
    <source>
        <dbReference type="EMBL" id="BAL58007.1"/>
    </source>
</evidence>
<evidence type="ECO:0000256" key="5">
    <source>
        <dbReference type="ARBA" id="ARBA00022723"/>
    </source>
</evidence>
<organism evidence="14">
    <name type="scientific">uncultured Chloroflexota bacterium</name>
    <dbReference type="NCBI Taxonomy" id="166587"/>
    <lineage>
        <taxon>Bacteria</taxon>
        <taxon>Bacillati</taxon>
        <taxon>Chloroflexota</taxon>
        <taxon>environmental samples</taxon>
    </lineage>
</organism>
<dbReference type="GO" id="GO:0003677">
    <property type="term" value="F:DNA binding"/>
    <property type="evidence" value="ECO:0007669"/>
    <property type="project" value="InterPro"/>
</dbReference>
<dbReference type="PANTHER" id="PTHR11669:SF0">
    <property type="entry name" value="PROTEIN STICHEL-LIKE 2"/>
    <property type="match status" value="1"/>
</dbReference>
<dbReference type="SUPFAM" id="SSF48019">
    <property type="entry name" value="post-AAA+ oligomerization domain-like"/>
    <property type="match status" value="1"/>
</dbReference>
<feature type="domain" description="AAA+ ATPase" evidence="13">
    <location>
        <begin position="41"/>
        <end position="184"/>
    </location>
</feature>